<feature type="domain" description="Ancillary SecYEG translocon subunit/Cell division coordinator CpoB TPR" evidence="1">
    <location>
        <begin position="182"/>
        <end position="302"/>
    </location>
</feature>
<proteinExistence type="predicted"/>
<sequence length="356" mass="39335">MLPINACLPRISWLGIYALPVLITLLGSHIALALDEVFLVGEDKSVRGRITDVSATELTLEAGAITKTVPAHTVHAVKWDDAPAKLNLTRAREENGDLADALTDYQEILSAIPRSNKFITADVEFLIARTMAKQALADSSKQKAAMDALEKYRAEHTNFFRHNEGLFWLGRVYDAANEDLKSQSVFDELSRSPVPEYQSSAKIALARLALKEGKLAEANRAFAEVAKLPADTPALKERQFEALLGQAAVLQAEKKHEQALKVLQDIVNRSQPSDKVIQAEAFLRQGDNLQALGRTKEALLAYLHVDVIFSMEAGPHAESLYQLIKLWNAVGKPERSADARARLMDQYPNSQWAGML</sequence>
<accession>A0A517TBU4</accession>
<dbReference type="SUPFAM" id="SSF48452">
    <property type="entry name" value="TPR-like"/>
    <property type="match status" value="1"/>
</dbReference>
<name>A0A517TBU4_9PLAN</name>
<dbReference type="InterPro" id="IPR018704">
    <property type="entry name" value="SecYEG/CpoB_TPR"/>
</dbReference>
<gene>
    <name evidence="2" type="ORF">V22_31090</name>
</gene>
<dbReference type="Pfam" id="PF09976">
    <property type="entry name" value="TPR_21"/>
    <property type="match status" value="1"/>
</dbReference>
<keyword evidence="3" id="KW-1185">Reference proteome</keyword>
<dbReference type="EMBL" id="CP036316">
    <property type="protein sequence ID" value="QDT65847.1"/>
    <property type="molecule type" value="Genomic_DNA"/>
</dbReference>
<evidence type="ECO:0000313" key="3">
    <source>
        <dbReference type="Proteomes" id="UP000319976"/>
    </source>
</evidence>
<evidence type="ECO:0000313" key="2">
    <source>
        <dbReference type="EMBL" id="QDT65847.1"/>
    </source>
</evidence>
<dbReference type="Gene3D" id="1.25.40.10">
    <property type="entry name" value="Tetratricopeptide repeat domain"/>
    <property type="match status" value="2"/>
</dbReference>
<protein>
    <recommendedName>
        <fullName evidence="1">Ancillary SecYEG translocon subunit/Cell division coordinator CpoB TPR domain-containing protein</fullName>
    </recommendedName>
</protein>
<dbReference type="RefSeq" id="WP_145264459.1">
    <property type="nucleotide sequence ID" value="NZ_CP036316.1"/>
</dbReference>
<evidence type="ECO:0000259" key="1">
    <source>
        <dbReference type="Pfam" id="PF09976"/>
    </source>
</evidence>
<organism evidence="2 3">
    <name type="scientific">Calycomorphotria hydatis</name>
    <dbReference type="NCBI Taxonomy" id="2528027"/>
    <lineage>
        <taxon>Bacteria</taxon>
        <taxon>Pseudomonadati</taxon>
        <taxon>Planctomycetota</taxon>
        <taxon>Planctomycetia</taxon>
        <taxon>Planctomycetales</taxon>
        <taxon>Planctomycetaceae</taxon>
        <taxon>Calycomorphotria</taxon>
    </lineage>
</organism>
<dbReference type="KEGG" id="chya:V22_31090"/>
<reference evidence="2 3" key="1">
    <citation type="submission" date="2019-02" db="EMBL/GenBank/DDBJ databases">
        <title>Deep-cultivation of Planctomycetes and their phenomic and genomic characterization uncovers novel biology.</title>
        <authorList>
            <person name="Wiegand S."/>
            <person name="Jogler M."/>
            <person name="Boedeker C."/>
            <person name="Pinto D."/>
            <person name="Vollmers J."/>
            <person name="Rivas-Marin E."/>
            <person name="Kohn T."/>
            <person name="Peeters S.H."/>
            <person name="Heuer A."/>
            <person name="Rast P."/>
            <person name="Oberbeckmann S."/>
            <person name="Bunk B."/>
            <person name="Jeske O."/>
            <person name="Meyerdierks A."/>
            <person name="Storesund J.E."/>
            <person name="Kallscheuer N."/>
            <person name="Luecker S."/>
            <person name="Lage O.M."/>
            <person name="Pohl T."/>
            <person name="Merkel B.J."/>
            <person name="Hornburger P."/>
            <person name="Mueller R.-W."/>
            <person name="Bruemmer F."/>
            <person name="Labrenz M."/>
            <person name="Spormann A.M."/>
            <person name="Op den Camp H."/>
            <person name="Overmann J."/>
            <person name="Amann R."/>
            <person name="Jetten M.S.M."/>
            <person name="Mascher T."/>
            <person name="Medema M.H."/>
            <person name="Devos D.P."/>
            <person name="Kaster A.-K."/>
            <person name="Ovreas L."/>
            <person name="Rohde M."/>
            <person name="Galperin M.Y."/>
            <person name="Jogler C."/>
        </authorList>
    </citation>
    <scope>NUCLEOTIDE SEQUENCE [LARGE SCALE GENOMIC DNA]</scope>
    <source>
        <strain evidence="2 3">V22</strain>
    </source>
</reference>
<dbReference type="InterPro" id="IPR011990">
    <property type="entry name" value="TPR-like_helical_dom_sf"/>
</dbReference>
<dbReference type="Proteomes" id="UP000319976">
    <property type="component" value="Chromosome"/>
</dbReference>
<dbReference type="OrthoDB" id="251560at2"/>
<dbReference type="AlphaFoldDB" id="A0A517TBU4"/>